<accession>A0AAV2S9D5</accession>
<keyword evidence="5" id="KW-0788">Thiol protease</keyword>
<evidence type="ECO:0000313" key="12">
    <source>
        <dbReference type="Proteomes" id="UP001497623"/>
    </source>
</evidence>
<evidence type="ECO:0000259" key="10">
    <source>
        <dbReference type="PROSITE" id="PS50209"/>
    </source>
</evidence>
<feature type="domain" description="CARD" evidence="10">
    <location>
        <begin position="6"/>
        <end position="101"/>
    </location>
</feature>
<evidence type="ECO:0000259" key="8">
    <source>
        <dbReference type="PROSITE" id="PS50207"/>
    </source>
</evidence>
<keyword evidence="2" id="KW-0645">Protease</keyword>
<dbReference type="GO" id="GO:0006508">
    <property type="term" value="P:proteolysis"/>
    <property type="evidence" value="ECO:0007669"/>
    <property type="project" value="UniProtKB-KW"/>
</dbReference>
<sequence length="476" mass="54424">SSVNVMEESHQNILQENQEVIAQEIVFGDKTKDFIYALTDKEVLTTQFRDQILLDLEITKINKIRRVVQILQYLGPDAFQLFLQVLVELNLSALASKLDPVLIDQFSTHISRARGPVIDHEGFQLVQNKRRRCLDGSNLAATGELIGVPPLNSIHHEIVDRLQCYRSTIDRLGASSSSTEHDLLSFPTVANMACWSTWNSLDNTQSLEPRTIKVIPAQEIYGTDKYSEDLYKNCSMPRGLVFMANYKDFANDQNMSRHGSEIDVKNLTILFTQMGYKIPKQHVNMTRNETVKALYAFTRDPELQEVDSCIVIIMSHGCDGRSFYTSDNHYLPINDVLEKFNNSQCPALMGKPKIFIFQFCRGPLKDMGVEKQVYRAANSAAAVFRDATFTDMFIIYSTLEGYVSYRHPHRGSWLAEAICDIFMNHAYNLDIDTLMKKVSQIVRKNSTEYGTKQVCEVVSRAFDRHFFFNPQTLQDM</sequence>
<dbReference type="GO" id="GO:0006915">
    <property type="term" value="P:apoptotic process"/>
    <property type="evidence" value="ECO:0007669"/>
    <property type="project" value="UniProtKB-KW"/>
</dbReference>
<dbReference type="AlphaFoldDB" id="A0AAV2S9D5"/>
<dbReference type="InterPro" id="IPR001309">
    <property type="entry name" value="Pept_C14_p20"/>
</dbReference>
<organism evidence="11 12">
    <name type="scientific">Meganyctiphanes norvegica</name>
    <name type="common">Northern krill</name>
    <name type="synonym">Thysanopoda norvegica</name>
    <dbReference type="NCBI Taxonomy" id="48144"/>
    <lineage>
        <taxon>Eukaryota</taxon>
        <taxon>Metazoa</taxon>
        <taxon>Ecdysozoa</taxon>
        <taxon>Arthropoda</taxon>
        <taxon>Crustacea</taxon>
        <taxon>Multicrustacea</taxon>
        <taxon>Malacostraca</taxon>
        <taxon>Eumalacostraca</taxon>
        <taxon>Eucarida</taxon>
        <taxon>Euphausiacea</taxon>
        <taxon>Euphausiidae</taxon>
        <taxon>Meganyctiphanes</taxon>
    </lineage>
</organism>
<feature type="domain" description="Caspase family p10" evidence="8">
    <location>
        <begin position="382"/>
        <end position="470"/>
    </location>
</feature>
<feature type="non-terminal residue" evidence="11">
    <location>
        <position position="1"/>
    </location>
</feature>
<dbReference type="Pfam" id="PF00656">
    <property type="entry name" value="Peptidase_C14"/>
    <property type="match status" value="1"/>
</dbReference>
<name>A0AAV2S9D5_MEGNR</name>
<dbReference type="PROSITE" id="PS50208">
    <property type="entry name" value="CASPASE_P20"/>
    <property type="match status" value="1"/>
</dbReference>
<evidence type="ECO:0000256" key="3">
    <source>
        <dbReference type="ARBA" id="ARBA00022703"/>
    </source>
</evidence>
<dbReference type="PROSITE" id="PS50207">
    <property type="entry name" value="CASPASE_P10"/>
    <property type="match status" value="1"/>
</dbReference>
<dbReference type="InterPro" id="IPR015917">
    <property type="entry name" value="Pept_C14A"/>
</dbReference>
<dbReference type="SUPFAM" id="SSF52129">
    <property type="entry name" value="Caspase-like"/>
    <property type="match status" value="1"/>
</dbReference>
<evidence type="ECO:0000256" key="6">
    <source>
        <dbReference type="ARBA" id="ARBA00023145"/>
    </source>
</evidence>
<dbReference type="Gene3D" id="1.10.533.10">
    <property type="entry name" value="Death Domain, Fas"/>
    <property type="match status" value="1"/>
</dbReference>
<keyword evidence="12" id="KW-1185">Reference proteome</keyword>
<dbReference type="CDD" id="cd01671">
    <property type="entry name" value="CARD"/>
    <property type="match status" value="1"/>
</dbReference>
<evidence type="ECO:0000256" key="5">
    <source>
        <dbReference type="ARBA" id="ARBA00022807"/>
    </source>
</evidence>
<dbReference type="PANTHER" id="PTHR47901">
    <property type="entry name" value="CASPASE RECRUITMENT DOMAIN-CONTAINING PROTEIN 18"/>
    <property type="match status" value="1"/>
</dbReference>
<dbReference type="GO" id="GO:0042981">
    <property type="term" value="P:regulation of apoptotic process"/>
    <property type="evidence" value="ECO:0007669"/>
    <property type="project" value="InterPro"/>
</dbReference>
<reference evidence="11 12" key="1">
    <citation type="submission" date="2024-05" db="EMBL/GenBank/DDBJ databases">
        <authorList>
            <person name="Wallberg A."/>
        </authorList>
    </citation>
    <scope>NUCLEOTIDE SEQUENCE [LARGE SCALE GENOMIC DNA]</scope>
</reference>
<evidence type="ECO:0000256" key="4">
    <source>
        <dbReference type="ARBA" id="ARBA00022801"/>
    </source>
</evidence>
<dbReference type="InterPro" id="IPR011029">
    <property type="entry name" value="DEATH-like_dom_sf"/>
</dbReference>
<comment type="caution">
    <text evidence="11">The sequence shown here is derived from an EMBL/GenBank/DDBJ whole genome shotgun (WGS) entry which is preliminary data.</text>
</comment>
<dbReference type="EMBL" id="CAXKWB010050087">
    <property type="protein sequence ID" value="CAL4169370.1"/>
    <property type="molecule type" value="Genomic_DNA"/>
</dbReference>
<evidence type="ECO:0000256" key="7">
    <source>
        <dbReference type="RuleBase" id="RU003971"/>
    </source>
</evidence>
<dbReference type="InterPro" id="IPR033139">
    <property type="entry name" value="Caspase_cys_AS"/>
</dbReference>
<keyword evidence="3" id="KW-0053">Apoptosis</keyword>
<evidence type="ECO:0008006" key="13">
    <source>
        <dbReference type="Google" id="ProtNLM"/>
    </source>
</evidence>
<dbReference type="GO" id="GO:0004197">
    <property type="term" value="F:cysteine-type endopeptidase activity"/>
    <property type="evidence" value="ECO:0007669"/>
    <property type="project" value="InterPro"/>
</dbReference>
<dbReference type="Pfam" id="PF00619">
    <property type="entry name" value="CARD"/>
    <property type="match status" value="1"/>
</dbReference>
<dbReference type="PROSITE" id="PS50209">
    <property type="entry name" value="CARD"/>
    <property type="match status" value="1"/>
</dbReference>
<dbReference type="InterPro" id="IPR002398">
    <property type="entry name" value="Pept_C14"/>
</dbReference>
<dbReference type="PRINTS" id="PR00376">
    <property type="entry name" value="IL1BCENZYME"/>
</dbReference>
<feature type="domain" description="Caspase family p20" evidence="9">
    <location>
        <begin position="237"/>
        <end position="364"/>
    </location>
</feature>
<comment type="similarity">
    <text evidence="1 7">Belongs to the peptidase C14A family.</text>
</comment>
<proteinExistence type="inferred from homology"/>
<evidence type="ECO:0000256" key="1">
    <source>
        <dbReference type="ARBA" id="ARBA00010134"/>
    </source>
</evidence>
<dbReference type="SUPFAM" id="SSF47986">
    <property type="entry name" value="DEATH domain"/>
    <property type="match status" value="1"/>
</dbReference>
<dbReference type="Proteomes" id="UP001497623">
    <property type="component" value="Unassembled WGS sequence"/>
</dbReference>
<dbReference type="InterPro" id="IPR011600">
    <property type="entry name" value="Pept_C14_caspase"/>
</dbReference>
<dbReference type="PROSITE" id="PS01122">
    <property type="entry name" value="CASPASE_CYS"/>
    <property type="match status" value="1"/>
</dbReference>
<evidence type="ECO:0000259" key="9">
    <source>
        <dbReference type="PROSITE" id="PS50208"/>
    </source>
</evidence>
<dbReference type="SMART" id="SM00115">
    <property type="entry name" value="CASc"/>
    <property type="match status" value="1"/>
</dbReference>
<keyword evidence="4" id="KW-0378">Hydrolase</keyword>
<evidence type="ECO:0000256" key="2">
    <source>
        <dbReference type="ARBA" id="ARBA00022670"/>
    </source>
</evidence>
<dbReference type="InterPro" id="IPR029030">
    <property type="entry name" value="Caspase-like_dom_sf"/>
</dbReference>
<evidence type="ECO:0000313" key="11">
    <source>
        <dbReference type="EMBL" id="CAL4169370.1"/>
    </source>
</evidence>
<dbReference type="InterPro" id="IPR001315">
    <property type="entry name" value="CARD"/>
</dbReference>
<gene>
    <name evidence="11" type="ORF">MNOR_LOCUS33856</name>
</gene>
<dbReference type="Gene3D" id="3.40.50.1460">
    <property type="match status" value="1"/>
</dbReference>
<protein>
    <recommendedName>
        <fullName evidence="13">Caspase Dronc</fullName>
    </recommendedName>
</protein>
<keyword evidence="6" id="KW-0865">Zymogen</keyword>
<dbReference type="InterPro" id="IPR002138">
    <property type="entry name" value="Pept_C14_p10"/>
</dbReference>
<dbReference type="PANTHER" id="PTHR47901:SF8">
    <property type="entry name" value="CASPASE-3"/>
    <property type="match status" value="1"/>
</dbReference>